<dbReference type="Pfam" id="PF04073">
    <property type="entry name" value="tRNA_edit"/>
    <property type="match status" value="1"/>
</dbReference>
<comment type="function">
    <text evidence="10">Catalyzes the attachment of proline to tRNA(Pro) in a two-step reaction: proline is first activated by ATP to form Pro-AMP and then transferred to the acceptor end of tRNA(Pro). As ProRS can inadvertently accommodate and process non-cognate amino acids such as alanine and cysteine, to avoid such errors it has two additional distinct editing activities against alanine. One activity is designated as 'pretransfer' editing and involves the tRNA(Pro)-independent hydrolysis of activated Ala-AMP. The other activity is designated 'posttransfer' editing and involves deacylation of mischarged Ala-tRNA(Pro). The misacylated Cys-tRNA(Pro) is not edited by ProRS.</text>
</comment>
<dbReference type="EMBL" id="FNVA01000006">
    <property type="protein sequence ID" value="SEG54924.1"/>
    <property type="molecule type" value="Genomic_DNA"/>
</dbReference>
<dbReference type="HAMAP" id="MF_01569">
    <property type="entry name" value="Pro_tRNA_synth_type1"/>
    <property type="match status" value="1"/>
</dbReference>
<dbReference type="NCBIfam" id="TIGR00409">
    <property type="entry name" value="proS_fam_II"/>
    <property type="match status" value="1"/>
</dbReference>
<dbReference type="CDD" id="cd04334">
    <property type="entry name" value="ProRS-INS"/>
    <property type="match status" value="1"/>
</dbReference>
<evidence type="ECO:0000313" key="13">
    <source>
        <dbReference type="Proteomes" id="UP000236728"/>
    </source>
</evidence>
<dbReference type="Pfam" id="PF00587">
    <property type="entry name" value="tRNA-synt_2b"/>
    <property type="match status" value="1"/>
</dbReference>
<dbReference type="SUPFAM" id="SSF55681">
    <property type="entry name" value="Class II aaRS and biotin synthetases"/>
    <property type="match status" value="1"/>
</dbReference>
<dbReference type="PANTHER" id="PTHR42753">
    <property type="entry name" value="MITOCHONDRIAL RIBOSOME PROTEIN L39/PROLYL-TRNA LIGASE FAMILY MEMBER"/>
    <property type="match status" value="1"/>
</dbReference>
<dbReference type="RefSeq" id="WP_103934315.1">
    <property type="nucleotide sequence ID" value="NZ_FNVA01000006.1"/>
</dbReference>
<dbReference type="GO" id="GO:0005829">
    <property type="term" value="C:cytosol"/>
    <property type="evidence" value="ECO:0007669"/>
    <property type="project" value="TreeGrafter"/>
</dbReference>
<dbReference type="NCBIfam" id="NF006625">
    <property type="entry name" value="PRK09194.1"/>
    <property type="match status" value="1"/>
</dbReference>
<comment type="subunit">
    <text evidence="2 10">Homodimer.</text>
</comment>
<evidence type="ECO:0000256" key="6">
    <source>
        <dbReference type="ARBA" id="ARBA00022840"/>
    </source>
</evidence>
<evidence type="ECO:0000313" key="12">
    <source>
        <dbReference type="EMBL" id="SEG54924.1"/>
    </source>
</evidence>
<dbReference type="EC" id="6.1.1.15" evidence="10"/>
<dbReference type="PROSITE" id="PS50862">
    <property type="entry name" value="AA_TRNA_LIGASE_II"/>
    <property type="match status" value="1"/>
</dbReference>
<evidence type="ECO:0000256" key="2">
    <source>
        <dbReference type="ARBA" id="ARBA00011738"/>
    </source>
</evidence>
<dbReference type="InterPro" id="IPR002314">
    <property type="entry name" value="aa-tRNA-synt_IIb"/>
</dbReference>
<comment type="similarity">
    <text evidence="10">Belongs to the class-II aminoacyl-tRNA synthetase family. ProS type 1 subfamily.</text>
</comment>
<name>A0A1H6B302_9BACT</name>
<dbReference type="Gene3D" id="3.40.50.800">
    <property type="entry name" value="Anticodon-binding domain"/>
    <property type="match status" value="1"/>
</dbReference>
<dbReference type="OrthoDB" id="9809052at2"/>
<dbReference type="GO" id="GO:0006433">
    <property type="term" value="P:prolyl-tRNA aminoacylation"/>
    <property type="evidence" value="ECO:0007669"/>
    <property type="project" value="UniProtKB-UniRule"/>
</dbReference>
<dbReference type="PANTHER" id="PTHR42753:SF2">
    <property type="entry name" value="PROLINE--TRNA LIGASE"/>
    <property type="match status" value="1"/>
</dbReference>
<dbReference type="Gene3D" id="3.90.960.10">
    <property type="entry name" value="YbaK/aminoacyl-tRNA synthetase-associated domain"/>
    <property type="match status" value="1"/>
</dbReference>
<dbReference type="InterPro" id="IPR036621">
    <property type="entry name" value="Anticodon-bd_dom_sf"/>
</dbReference>
<dbReference type="Proteomes" id="UP000236728">
    <property type="component" value="Unassembled WGS sequence"/>
</dbReference>
<dbReference type="InterPro" id="IPR033730">
    <property type="entry name" value="ProRS_core_prok"/>
</dbReference>
<dbReference type="InterPro" id="IPR050062">
    <property type="entry name" value="Pro-tRNA_synthetase"/>
</dbReference>
<dbReference type="SUPFAM" id="SSF55826">
    <property type="entry name" value="YbaK/ProRS associated domain"/>
    <property type="match status" value="1"/>
</dbReference>
<evidence type="ECO:0000256" key="7">
    <source>
        <dbReference type="ARBA" id="ARBA00022917"/>
    </source>
</evidence>
<evidence type="ECO:0000256" key="1">
    <source>
        <dbReference type="ARBA" id="ARBA00004496"/>
    </source>
</evidence>
<dbReference type="CDD" id="cd00861">
    <property type="entry name" value="ProRS_anticodon_short"/>
    <property type="match status" value="1"/>
</dbReference>
<dbReference type="InterPro" id="IPR036754">
    <property type="entry name" value="YbaK/aa-tRNA-synt-asso_dom_sf"/>
</dbReference>
<keyword evidence="4 10" id="KW-0436">Ligase</keyword>
<comment type="catalytic activity">
    <reaction evidence="9 10">
        <text>tRNA(Pro) + L-proline + ATP = L-prolyl-tRNA(Pro) + AMP + diphosphate</text>
        <dbReference type="Rhea" id="RHEA:14305"/>
        <dbReference type="Rhea" id="RHEA-COMP:9700"/>
        <dbReference type="Rhea" id="RHEA-COMP:9702"/>
        <dbReference type="ChEBI" id="CHEBI:30616"/>
        <dbReference type="ChEBI" id="CHEBI:33019"/>
        <dbReference type="ChEBI" id="CHEBI:60039"/>
        <dbReference type="ChEBI" id="CHEBI:78442"/>
        <dbReference type="ChEBI" id="CHEBI:78532"/>
        <dbReference type="ChEBI" id="CHEBI:456215"/>
        <dbReference type="EC" id="6.1.1.15"/>
    </reaction>
</comment>
<dbReference type="InterPro" id="IPR004154">
    <property type="entry name" value="Anticodon-bd"/>
</dbReference>
<gene>
    <name evidence="10" type="primary">proS</name>
    <name evidence="12" type="ORF">SAMN05421819_3454</name>
</gene>
<comment type="domain">
    <text evidence="10">Consists of three domains: the N-terminal catalytic domain, the editing domain and the C-terminal anticodon-binding domain.</text>
</comment>
<dbReference type="InterPro" id="IPR044140">
    <property type="entry name" value="ProRS_anticodon_short"/>
</dbReference>
<dbReference type="GO" id="GO:0005524">
    <property type="term" value="F:ATP binding"/>
    <property type="evidence" value="ECO:0007669"/>
    <property type="project" value="UniProtKB-UniRule"/>
</dbReference>
<dbReference type="InterPro" id="IPR023717">
    <property type="entry name" value="Pro-tRNA-Synthase_IIa_type1"/>
</dbReference>
<dbReference type="PRINTS" id="PR01046">
    <property type="entry name" value="TRNASYNTHPRO"/>
</dbReference>
<dbReference type="InterPro" id="IPR045864">
    <property type="entry name" value="aa-tRNA-synth_II/BPL/LPL"/>
</dbReference>
<keyword evidence="5 10" id="KW-0547">Nucleotide-binding</keyword>
<evidence type="ECO:0000256" key="10">
    <source>
        <dbReference type="HAMAP-Rule" id="MF_01569"/>
    </source>
</evidence>
<accession>A0A1H6B302</accession>
<dbReference type="InterPro" id="IPR007214">
    <property type="entry name" value="YbaK/aa-tRNA-synth-assoc-dom"/>
</dbReference>
<dbReference type="GO" id="GO:0002161">
    <property type="term" value="F:aminoacyl-tRNA deacylase activity"/>
    <property type="evidence" value="ECO:0007669"/>
    <property type="project" value="InterPro"/>
</dbReference>
<protein>
    <recommendedName>
        <fullName evidence="10">Proline--tRNA ligase</fullName>
        <ecNumber evidence="10">6.1.1.15</ecNumber>
    </recommendedName>
    <alternativeName>
        <fullName evidence="10">Prolyl-tRNA synthetase</fullName>
        <shortName evidence="10">ProRS</shortName>
    </alternativeName>
</protein>
<reference evidence="12 13" key="1">
    <citation type="submission" date="2016-10" db="EMBL/GenBank/DDBJ databases">
        <authorList>
            <person name="de Groot N.N."/>
        </authorList>
    </citation>
    <scope>NUCLEOTIDE SEQUENCE [LARGE SCALE GENOMIC DNA]</scope>
    <source>
        <strain evidence="12 13">DSM 22489</strain>
    </source>
</reference>
<dbReference type="Pfam" id="PF03129">
    <property type="entry name" value="HGTP_anticodon"/>
    <property type="match status" value="1"/>
</dbReference>
<keyword evidence="7 10" id="KW-0648">Protein biosynthesis</keyword>
<evidence type="ECO:0000256" key="4">
    <source>
        <dbReference type="ARBA" id="ARBA00022598"/>
    </source>
</evidence>
<keyword evidence="8 10" id="KW-0030">Aminoacyl-tRNA synthetase</keyword>
<evidence type="ECO:0000256" key="8">
    <source>
        <dbReference type="ARBA" id="ARBA00023146"/>
    </source>
</evidence>
<proteinExistence type="inferred from homology"/>
<evidence type="ECO:0000256" key="3">
    <source>
        <dbReference type="ARBA" id="ARBA00022490"/>
    </source>
</evidence>
<keyword evidence="3 10" id="KW-0963">Cytoplasm</keyword>
<evidence type="ECO:0000256" key="9">
    <source>
        <dbReference type="ARBA" id="ARBA00047671"/>
    </source>
</evidence>
<comment type="subcellular location">
    <subcellularLocation>
        <location evidence="1 10">Cytoplasm</location>
    </subcellularLocation>
</comment>
<dbReference type="SUPFAM" id="SSF52954">
    <property type="entry name" value="Class II aaRS ABD-related"/>
    <property type="match status" value="1"/>
</dbReference>
<dbReference type="InterPro" id="IPR004500">
    <property type="entry name" value="Pro-tRNA-synth_IIa_bac-type"/>
</dbReference>
<dbReference type="InterPro" id="IPR002316">
    <property type="entry name" value="Pro-tRNA-ligase_IIa"/>
</dbReference>
<dbReference type="CDD" id="cd00779">
    <property type="entry name" value="ProRS_core_prok"/>
    <property type="match status" value="1"/>
</dbReference>
<feature type="domain" description="Aminoacyl-transfer RNA synthetases class-II family profile" evidence="11">
    <location>
        <begin position="67"/>
        <end position="521"/>
    </location>
</feature>
<evidence type="ECO:0000259" key="11">
    <source>
        <dbReference type="PROSITE" id="PS50862"/>
    </source>
</evidence>
<dbReference type="AlphaFoldDB" id="A0A1H6B302"/>
<dbReference type="InterPro" id="IPR006195">
    <property type="entry name" value="aa-tRNA-synth_II"/>
</dbReference>
<sequence length="624" mass="67520">MQRWSKLFIPTLREAPADAEVASHKLLLRSGYIRQLGAGIYSYLPLGQRSINKIVAIVREEMDRIGQEFLLPTLNPRELWEESGRYAVMGENMFHLKDRKGADLVLAMTHEEVMTSIARNELRSYKQLPQTWYQIQTKFRDEPRPKAGLMRVRQFLMKDSYSFDIDTAGLDKSYDQHDAAYRAIFTRCGLEFVAVEADSGAMGGSGSQEFMVYTDAGEDLIASSASGYAANLEKATSQLTAVVDLEPTGDGLPELVHTPGKGAIADICEFLSILPSQDIKCVAFMGSLAAHPKDEPLRPVVAFLRGDHQVNETKLNAIAGTAELRPMLPEELALYIGGPAGYLGPVGILQVMTQGSLNGLKSGKAIERLKGVSRDVASEGLRTIVIMDLGLEGRRNLVAGANQLDHHLRNVTPGRDFTPTVIADIRNVNEGELDPIGGQPLRLGKAVEIGHIFKLGTKYTESMGSRVLDANGKEVTPIMGCYGIGIERILTSAIESSAAKFAAKAAAAGDAKAGDQYALAPSIAPFAVVVTVTNMKEADLAAAGENIAAELEAAGIDVLLDDRDERAGVKFKDAELIGVPYRINIGKKLAEGQVELVDRLLQTTTDVAVKEVTQTLKSLLAVSK</sequence>
<keyword evidence="6 10" id="KW-0067">ATP-binding</keyword>
<evidence type="ECO:0000256" key="5">
    <source>
        <dbReference type="ARBA" id="ARBA00022741"/>
    </source>
</evidence>
<organism evidence="12 13">
    <name type="scientific">Bryocella elongata</name>
    <dbReference type="NCBI Taxonomy" id="863522"/>
    <lineage>
        <taxon>Bacteria</taxon>
        <taxon>Pseudomonadati</taxon>
        <taxon>Acidobacteriota</taxon>
        <taxon>Terriglobia</taxon>
        <taxon>Terriglobales</taxon>
        <taxon>Acidobacteriaceae</taxon>
        <taxon>Bryocella</taxon>
    </lineage>
</organism>
<dbReference type="Gene3D" id="3.30.930.10">
    <property type="entry name" value="Bira Bifunctional Protein, Domain 2"/>
    <property type="match status" value="2"/>
</dbReference>
<keyword evidence="13" id="KW-1185">Reference proteome</keyword>
<dbReference type="GO" id="GO:0004827">
    <property type="term" value="F:proline-tRNA ligase activity"/>
    <property type="evidence" value="ECO:0007669"/>
    <property type="project" value="UniProtKB-UniRule"/>
</dbReference>